<evidence type="ECO:0008006" key="4">
    <source>
        <dbReference type="Google" id="ProtNLM"/>
    </source>
</evidence>
<protein>
    <recommendedName>
        <fullName evidence="4">DUF3808 domain-containing protein</fullName>
    </recommendedName>
</protein>
<gene>
    <name evidence="2" type="ORF">GCM10011506_40150</name>
</gene>
<proteinExistence type="predicted"/>
<dbReference type="Gene3D" id="1.25.40.10">
    <property type="entry name" value="Tetratricopeptide repeat domain"/>
    <property type="match status" value="1"/>
</dbReference>
<keyword evidence="3" id="KW-1185">Reference proteome</keyword>
<dbReference type="EMBL" id="BMEC01000014">
    <property type="protein sequence ID" value="GGC50438.1"/>
    <property type="molecule type" value="Genomic_DNA"/>
</dbReference>
<feature type="transmembrane region" description="Helical" evidence="1">
    <location>
        <begin position="85"/>
        <end position="103"/>
    </location>
</feature>
<evidence type="ECO:0000313" key="3">
    <source>
        <dbReference type="Proteomes" id="UP000636010"/>
    </source>
</evidence>
<organism evidence="2 3">
    <name type="scientific">Marivirga lumbricoides</name>
    <dbReference type="NCBI Taxonomy" id="1046115"/>
    <lineage>
        <taxon>Bacteria</taxon>
        <taxon>Pseudomonadati</taxon>
        <taxon>Bacteroidota</taxon>
        <taxon>Cytophagia</taxon>
        <taxon>Cytophagales</taxon>
        <taxon>Marivirgaceae</taxon>
        <taxon>Marivirga</taxon>
    </lineage>
</organism>
<keyword evidence="1" id="KW-0812">Transmembrane</keyword>
<feature type="transmembrane region" description="Helical" evidence="1">
    <location>
        <begin position="155"/>
        <end position="173"/>
    </location>
</feature>
<name>A0ABQ1N016_9BACT</name>
<reference evidence="3" key="1">
    <citation type="journal article" date="2019" name="Int. J. Syst. Evol. Microbiol.">
        <title>The Global Catalogue of Microorganisms (GCM) 10K type strain sequencing project: providing services to taxonomists for standard genome sequencing and annotation.</title>
        <authorList>
            <consortium name="The Broad Institute Genomics Platform"/>
            <consortium name="The Broad Institute Genome Sequencing Center for Infectious Disease"/>
            <person name="Wu L."/>
            <person name="Ma J."/>
        </authorList>
    </citation>
    <scope>NUCLEOTIDE SEQUENCE [LARGE SCALE GENOMIC DNA]</scope>
    <source>
        <strain evidence="3">CGMCC 1.10832</strain>
    </source>
</reference>
<keyword evidence="1" id="KW-0472">Membrane</keyword>
<dbReference type="Proteomes" id="UP000636010">
    <property type="component" value="Unassembled WGS sequence"/>
</dbReference>
<feature type="transmembrane region" description="Helical" evidence="1">
    <location>
        <begin position="115"/>
        <end position="135"/>
    </location>
</feature>
<feature type="transmembrane region" description="Helical" evidence="1">
    <location>
        <begin position="47"/>
        <end position="65"/>
    </location>
</feature>
<keyword evidence="1" id="KW-1133">Transmembrane helix</keyword>
<dbReference type="SUPFAM" id="SSF48452">
    <property type="entry name" value="TPR-like"/>
    <property type="match status" value="1"/>
</dbReference>
<feature type="transmembrane region" description="Helical" evidence="1">
    <location>
        <begin position="16"/>
        <end position="35"/>
    </location>
</feature>
<sequence length="771" mass="88564">MYVLAGKRNQDGSSNLWHFVILSLLYLVYVSLTFARNKLIVQWDIVYLDEFVLLAISAVLGIWGFRKRSELFAKQLPFRPLGGYLYLLLGVITFSTIAWIFANGNDPLVETFEDIIIFSHLGFGSFFLIYVIYNFVGLLKEGVGIYPVVFKPVNIPYYLVRLVGFAIVIILILQSSYLPYYQAVSGYYNSLADYYAHSGNRDAAKTTYKIARQYAFTNHKSNFAIGQMEYEEKKWAEASSYFKQAGWKKPTVQAYVNRAQAQLNAGLYFEALFTMNDAQKDFPDNVYVLNTTGLIYEQLNQTDSSYIYFDAASRAAGGQLDQEIADANKLALLAKNKVNEEVSSDIDLGEKSVPYQANYIALANQKRVSLDHFRLDPTTISPNLGYNDFSMLFNYTLNKSLTHKPFEEDTILWLAKRSENEDFYKSINYAAAVRQNYAGNQKEAFSKIYELENSEISDAGFYYFTHGLWLYEQGAYELAEEKFQEAERLKVSGASTLRVINLIRAGRLYEAAKYYQNQFEGNVVDAAMLEQDPLFQFLQGNTAQLPESFLYLWLSTNKSLQEVEKDSLISELERSPFLKLYQLNRVEEKIDNKELSKAWDILNSIQIAETEKGLIELKNNLTALLVVMSDRKAETDQVKHGDLAVYPKNYKLLFEAYLAKLNNDSLAADKLMWRLGDENVFFENGVIIASEYFRSKGEQEKAYNFLVEAARLNVNNTLILKEYTLQALRMNLGSYASESLEELRLLLTDEEFERFEKVYEEIKINNTPEAW</sequence>
<accession>A0ABQ1N016</accession>
<dbReference type="InterPro" id="IPR011990">
    <property type="entry name" value="TPR-like_helical_dom_sf"/>
</dbReference>
<comment type="caution">
    <text evidence="2">The sequence shown here is derived from an EMBL/GenBank/DDBJ whole genome shotgun (WGS) entry which is preliminary data.</text>
</comment>
<evidence type="ECO:0000313" key="2">
    <source>
        <dbReference type="EMBL" id="GGC50438.1"/>
    </source>
</evidence>
<evidence type="ECO:0000256" key="1">
    <source>
        <dbReference type="SAM" id="Phobius"/>
    </source>
</evidence>